<feature type="domain" description="Class II aldolase/adducin N-terminal" evidence="3">
    <location>
        <begin position="10"/>
        <end position="212"/>
    </location>
</feature>
<dbReference type="InterPro" id="IPR050197">
    <property type="entry name" value="Aldolase_class_II_sugar_metab"/>
</dbReference>
<name>A0A0B7JP35_BIOOC</name>
<gene>
    <name evidence="4" type="ORF">BN869_000000530_1</name>
</gene>
<dbReference type="Gene3D" id="3.40.225.10">
    <property type="entry name" value="Class II aldolase/adducin N-terminal domain"/>
    <property type="match status" value="1"/>
</dbReference>
<dbReference type="GO" id="GO:0016832">
    <property type="term" value="F:aldehyde-lyase activity"/>
    <property type="evidence" value="ECO:0007669"/>
    <property type="project" value="TreeGrafter"/>
</dbReference>
<evidence type="ECO:0000256" key="2">
    <source>
        <dbReference type="ARBA" id="ARBA00023239"/>
    </source>
</evidence>
<reference evidence="4" key="1">
    <citation type="submission" date="2015-01" db="EMBL/GenBank/DDBJ databases">
        <authorList>
            <person name="Durling Mikael"/>
        </authorList>
    </citation>
    <scope>NUCLEOTIDE SEQUENCE</scope>
</reference>
<dbReference type="SUPFAM" id="SSF53639">
    <property type="entry name" value="AraD/HMP-PK domain-like"/>
    <property type="match status" value="1"/>
</dbReference>
<dbReference type="SMART" id="SM01007">
    <property type="entry name" value="Aldolase_II"/>
    <property type="match status" value="1"/>
</dbReference>
<dbReference type="Pfam" id="PF00596">
    <property type="entry name" value="Aldolase_II"/>
    <property type="match status" value="1"/>
</dbReference>
<evidence type="ECO:0000313" key="4">
    <source>
        <dbReference type="EMBL" id="CEO44475.1"/>
    </source>
</evidence>
<dbReference type="PANTHER" id="PTHR22789:SF0">
    <property type="entry name" value="3-OXO-TETRONATE 4-PHOSPHATE DECARBOXYLASE-RELATED"/>
    <property type="match status" value="1"/>
</dbReference>
<dbReference type="AlphaFoldDB" id="A0A0B7JP35"/>
<dbReference type="InterPro" id="IPR036409">
    <property type="entry name" value="Aldolase_II/adducin_N_sf"/>
</dbReference>
<evidence type="ECO:0000256" key="1">
    <source>
        <dbReference type="ARBA" id="ARBA00022723"/>
    </source>
</evidence>
<sequence length="274" mass="30581">MATPLKQILSDLIVANHIIYSKGVVDAFGHISVRHPHDHDTFIMSANMAPALVSSEADFMHYRVSDGSPVQETSSKHFIERFIHSEIYKRYNEVNCVVHSHAEEVLPYAITDVKLRPVFHMTGFLGRETPIYDIEATYQTGELHDLLVKDIRHGATLASCFSTHDSASGSATPFPNHNVVLMRRHGFTVLGRNIKEAVFRAVFTLKNARIQTASHMLQLAAQPSNASLQEAVNGLSVQQITDSSATTQGVYDRPWDLWVVETRAQGLFKNKMLG</sequence>
<protein>
    <recommendedName>
        <fullName evidence="3">Class II aldolase/adducin N-terminal domain-containing protein</fullName>
    </recommendedName>
</protein>
<proteinExistence type="predicted"/>
<dbReference type="PANTHER" id="PTHR22789">
    <property type="entry name" value="FUCULOSE PHOSPHATE ALDOLASE"/>
    <property type="match status" value="1"/>
</dbReference>
<dbReference type="GO" id="GO:0005829">
    <property type="term" value="C:cytosol"/>
    <property type="evidence" value="ECO:0007669"/>
    <property type="project" value="TreeGrafter"/>
</dbReference>
<dbReference type="GO" id="GO:0046872">
    <property type="term" value="F:metal ion binding"/>
    <property type="evidence" value="ECO:0007669"/>
    <property type="project" value="UniProtKB-KW"/>
</dbReference>
<dbReference type="EMBL" id="CDPU01000001">
    <property type="protein sequence ID" value="CEO44475.1"/>
    <property type="molecule type" value="Genomic_DNA"/>
</dbReference>
<organism evidence="4">
    <name type="scientific">Bionectria ochroleuca</name>
    <name type="common">Gliocladium roseum</name>
    <dbReference type="NCBI Taxonomy" id="29856"/>
    <lineage>
        <taxon>Eukaryota</taxon>
        <taxon>Fungi</taxon>
        <taxon>Dikarya</taxon>
        <taxon>Ascomycota</taxon>
        <taxon>Pezizomycotina</taxon>
        <taxon>Sordariomycetes</taxon>
        <taxon>Hypocreomycetidae</taxon>
        <taxon>Hypocreales</taxon>
        <taxon>Bionectriaceae</taxon>
        <taxon>Clonostachys</taxon>
    </lineage>
</organism>
<dbReference type="InterPro" id="IPR001303">
    <property type="entry name" value="Aldolase_II/adducin_N"/>
</dbReference>
<keyword evidence="1" id="KW-0479">Metal-binding</keyword>
<accession>A0A0B7JP35</accession>
<dbReference type="GO" id="GO:0019323">
    <property type="term" value="P:pentose catabolic process"/>
    <property type="evidence" value="ECO:0007669"/>
    <property type="project" value="TreeGrafter"/>
</dbReference>
<keyword evidence="2" id="KW-0456">Lyase</keyword>
<evidence type="ECO:0000259" key="3">
    <source>
        <dbReference type="SMART" id="SM01007"/>
    </source>
</evidence>